<evidence type="ECO:0000256" key="1">
    <source>
        <dbReference type="SAM" id="MobiDB-lite"/>
    </source>
</evidence>
<keyword evidence="3" id="KW-1185">Reference proteome</keyword>
<dbReference type="Gene3D" id="3.40.640.10">
    <property type="entry name" value="Type I PLP-dependent aspartate aminotransferase-like (Major domain)"/>
    <property type="match status" value="1"/>
</dbReference>
<dbReference type="Gene3D" id="3.90.1150.10">
    <property type="entry name" value="Aspartate Aminotransferase, domain 1"/>
    <property type="match status" value="1"/>
</dbReference>
<comment type="caution">
    <text evidence="2">The sequence shown here is derived from an EMBL/GenBank/DDBJ whole genome shotgun (WGS) entry which is preliminary data.</text>
</comment>
<dbReference type="InterPro" id="IPR015424">
    <property type="entry name" value="PyrdxlP-dep_Trfase"/>
</dbReference>
<evidence type="ECO:0000313" key="3">
    <source>
        <dbReference type="Proteomes" id="UP000824120"/>
    </source>
</evidence>
<dbReference type="SUPFAM" id="SSF53383">
    <property type="entry name" value="PLP-dependent transferases"/>
    <property type="match status" value="1"/>
</dbReference>
<feature type="compositionally biased region" description="Pro residues" evidence="1">
    <location>
        <begin position="128"/>
        <end position="137"/>
    </location>
</feature>
<dbReference type="PANTHER" id="PTHR14237:SF64">
    <property type="entry name" value="MOLYBDENUM COFACTOR SULFURASE-LIKE PROTEIN"/>
    <property type="match status" value="1"/>
</dbReference>
<dbReference type="InterPro" id="IPR015422">
    <property type="entry name" value="PyrdxlP-dep_Trfase_small"/>
</dbReference>
<sequence length="624" mass="71185">MQSPCFNCICCQNSHGEKNPSSKIGIIVTCHREFIDAVASSIQPNSQFTNHECLPSCAELFANLQEAYPHYSQTNLADEIRANEYNHLTLLKHVCFDYIGNGLFSYYQQQNMIKSHPIHDSIASSSSAPPPPPPPTNNEPFFNISYKSVSLTTQLLYGGQESDIERKMRKRIMKYMNLSNHDYSMVFTANQSSAFKLLADSYPFESNPNLLTVYDHEYEAVEGMIGIAKKKGAKVVSAEFSWPNLRINSRKLRKTLSVKKKQGLFVFPLQSKVTGTRYSYQWMNIAQENGWHVVFEASALGPKDMETLGLSIFQPDFLICNFYKVFGENPSGFCCLFVKNSTISQLNKSFTSLGIIRLVPVDAKSFEHKNDSSSSISSEYNQENSVSEFQEIEQVSDQEPKKITTLFEILNWANKSNEKTLSTSLECRGLDHADKLGLILTSSRARYLINWLINALTRLQHPHTEDILVKIYGSKIHFNRGPAVAFNVFDWKGQKIDPTLVQKLADRHNISLSCAFLKHIWFPKMYDDEKNTILESCDGDNYNNKKKKKGKLSFGVSVISVSIGMMTNFEDLYKLWSFIARFLDADFVEKRNGDTRHLIKQLLRLCFSTLQNMISYWFGLVLDF</sequence>
<dbReference type="PANTHER" id="PTHR14237">
    <property type="entry name" value="MOLYBDOPTERIN COFACTOR SULFURASE MOSC"/>
    <property type="match status" value="1"/>
</dbReference>
<dbReference type="OrthoDB" id="10264306at2759"/>
<dbReference type="InterPro" id="IPR015421">
    <property type="entry name" value="PyrdxlP-dep_Trfase_major"/>
</dbReference>
<name>A0A9J5Y0Q7_SOLCO</name>
<accession>A0A9J5Y0Q7</accession>
<proteinExistence type="predicted"/>
<dbReference type="EMBL" id="JACXVP010000008">
    <property type="protein sequence ID" value="KAG5593096.1"/>
    <property type="molecule type" value="Genomic_DNA"/>
</dbReference>
<protein>
    <recommendedName>
        <fullName evidence="4">Molybdenum cofactor sulfurase</fullName>
    </recommendedName>
</protein>
<gene>
    <name evidence="2" type="ORF">H5410_043610</name>
</gene>
<evidence type="ECO:0008006" key="4">
    <source>
        <dbReference type="Google" id="ProtNLM"/>
    </source>
</evidence>
<feature type="region of interest" description="Disordered" evidence="1">
    <location>
        <begin position="120"/>
        <end position="139"/>
    </location>
</feature>
<organism evidence="2 3">
    <name type="scientific">Solanum commersonii</name>
    <name type="common">Commerson's wild potato</name>
    <name type="synonym">Commerson's nightshade</name>
    <dbReference type="NCBI Taxonomy" id="4109"/>
    <lineage>
        <taxon>Eukaryota</taxon>
        <taxon>Viridiplantae</taxon>
        <taxon>Streptophyta</taxon>
        <taxon>Embryophyta</taxon>
        <taxon>Tracheophyta</taxon>
        <taxon>Spermatophyta</taxon>
        <taxon>Magnoliopsida</taxon>
        <taxon>eudicotyledons</taxon>
        <taxon>Gunneridae</taxon>
        <taxon>Pentapetalae</taxon>
        <taxon>asterids</taxon>
        <taxon>lamiids</taxon>
        <taxon>Solanales</taxon>
        <taxon>Solanaceae</taxon>
        <taxon>Solanoideae</taxon>
        <taxon>Solaneae</taxon>
        <taxon>Solanum</taxon>
    </lineage>
</organism>
<dbReference type="Proteomes" id="UP000824120">
    <property type="component" value="Chromosome 8"/>
</dbReference>
<evidence type="ECO:0000313" key="2">
    <source>
        <dbReference type="EMBL" id="KAG5593096.1"/>
    </source>
</evidence>
<dbReference type="AlphaFoldDB" id="A0A9J5Y0Q7"/>
<reference evidence="2 3" key="1">
    <citation type="submission" date="2020-09" db="EMBL/GenBank/DDBJ databases">
        <title>De no assembly of potato wild relative species, Solanum commersonii.</title>
        <authorList>
            <person name="Cho K."/>
        </authorList>
    </citation>
    <scope>NUCLEOTIDE SEQUENCE [LARGE SCALE GENOMIC DNA]</scope>
    <source>
        <strain evidence="2">LZ3.2</strain>
        <tissue evidence="2">Leaf</tissue>
    </source>
</reference>